<dbReference type="Pfam" id="PF13193">
    <property type="entry name" value="AMP-binding_C"/>
    <property type="match status" value="1"/>
</dbReference>
<sequence length="515" mass="56379">MSSRHEGIPKKSIDLARQLRRLAEAWGDETALVEVANNGSERSMSRKELFEAVEKVASHLHAQGIAEGDFVAVALPNCLEHAVVTIAAWQLGACCVFMPPKGTASEKRDLLGLIDCRLLVSDWDFEGSHGAATREDVREWMAGDFPEGSENLPFFACTPMRAVATGGSSGKPKLVVQGIKPAYCGADLESWTAMTGQIAWGRQLVPGALFHNLYNNTTYIGLFFGQTVYLMERFNAARALELIEKHQIDCIGLVPTMMERMMAEPSFATRNLSTLKAVFHSGGPCPDRVKLGWIDRLGADCVYEMYAATEMVGSAVIRGDEWLEHRGSVGRPVGCAFQIRGEEGEVLPAGQVGEIFGKPVPGLITHYVGAPSIAADDEGYCSVGDMGWLDADGYLYISDRRVDMIVTGGKNVYTAEVENALFDYPGIQDAVVIGIPDEEWGRRVHAILELEAGADASSISFDDLSAFLRTKISGYKCPKTFEIIECMPRTDFGKIRRKELIEQRLQGLSEHEPCA</sequence>
<dbReference type="Gene3D" id="3.30.300.30">
    <property type="match status" value="1"/>
</dbReference>
<dbReference type="AlphaFoldDB" id="A0A3N0B7F6"/>
<name>A0A3N0B7F6_9ACTN</name>
<dbReference type="Gene3D" id="3.40.50.12780">
    <property type="entry name" value="N-terminal domain of ligase-like"/>
    <property type="match status" value="1"/>
</dbReference>
<evidence type="ECO:0000256" key="2">
    <source>
        <dbReference type="ARBA" id="ARBA00022598"/>
    </source>
</evidence>
<dbReference type="EMBL" id="QICD01000013">
    <property type="protein sequence ID" value="RNL43181.1"/>
    <property type="molecule type" value="Genomic_DNA"/>
</dbReference>
<dbReference type="PANTHER" id="PTHR43201">
    <property type="entry name" value="ACYL-COA SYNTHETASE"/>
    <property type="match status" value="1"/>
</dbReference>
<feature type="domain" description="AMP-binding enzyme C-terminal" evidence="4">
    <location>
        <begin position="416"/>
        <end position="494"/>
    </location>
</feature>
<comment type="caution">
    <text evidence="5">The sequence shown here is derived from an EMBL/GenBank/DDBJ whole genome shotgun (WGS) entry which is preliminary data.</text>
</comment>
<proteinExistence type="inferred from homology"/>
<dbReference type="RefSeq" id="WP_123192319.1">
    <property type="nucleotide sequence ID" value="NZ_QICD01000013.1"/>
</dbReference>
<dbReference type="GO" id="GO:0031956">
    <property type="term" value="F:medium-chain fatty acid-CoA ligase activity"/>
    <property type="evidence" value="ECO:0007669"/>
    <property type="project" value="TreeGrafter"/>
</dbReference>
<dbReference type="InterPro" id="IPR042099">
    <property type="entry name" value="ANL_N_sf"/>
</dbReference>
<keyword evidence="2" id="KW-0436">Ligase</keyword>
<dbReference type="InterPro" id="IPR045851">
    <property type="entry name" value="AMP-bd_C_sf"/>
</dbReference>
<evidence type="ECO:0000313" key="6">
    <source>
        <dbReference type="Proteomes" id="UP000278632"/>
    </source>
</evidence>
<accession>A0A3N0B7F6</accession>
<dbReference type="Proteomes" id="UP000278632">
    <property type="component" value="Unassembled WGS sequence"/>
</dbReference>
<dbReference type="OrthoDB" id="9803968at2"/>
<evidence type="ECO:0000259" key="4">
    <source>
        <dbReference type="Pfam" id="PF13193"/>
    </source>
</evidence>
<comment type="similarity">
    <text evidence="1">Belongs to the ATP-dependent AMP-binding enzyme family.</text>
</comment>
<dbReference type="InterPro" id="IPR025110">
    <property type="entry name" value="AMP-bd_C"/>
</dbReference>
<evidence type="ECO:0000313" key="5">
    <source>
        <dbReference type="EMBL" id="RNL43181.1"/>
    </source>
</evidence>
<dbReference type="InterPro" id="IPR000873">
    <property type="entry name" value="AMP-dep_synth/lig_dom"/>
</dbReference>
<dbReference type="SUPFAM" id="SSF56801">
    <property type="entry name" value="Acetyl-CoA synthetase-like"/>
    <property type="match status" value="1"/>
</dbReference>
<evidence type="ECO:0000256" key="1">
    <source>
        <dbReference type="ARBA" id="ARBA00006432"/>
    </source>
</evidence>
<dbReference type="Pfam" id="PF00501">
    <property type="entry name" value="AMP-binding"/>
    <property type="match status" value="1"/>
</dbReference>
<dbReference type="PANTHER" id="PTHR43201:SF5">
    <property type="entry name" value="MEDIUM-CHAIN ACYL-COA LIGASE ACSF2, MITOCHONDRIAL"/>
    <property type="match status" value="1"/>
</dbReference>
<gene>
    <name evidence="5" type="ORF">DMP08_07540</name>
</gene>
<reference evidence="6" key="1">
    <citation type="submission" date="2018-05" db="EMBL/GenBank/DDBJ databases">
        <title>Genome Sequencing of selected type strains of the family Eggerthellaceae.</title>
        <authorList>
            <person name="Danylec N."/>
            <person name="Stoll D.A."/>
            <person name="Doetsch A."/>
            <person name="Huch M."/>
        </authorList>
    </citation>
    <scope>NUCLEOTIDE SEQUENCE [LARGE SCALE GENOMIC DNA]</scope>
    <source>
        <strain evidence="6">DSM 16106</strain>
    </source>
</reference>
<organism evidence="5 6">
    <name type="scientific">Paraeggerthella hongkongensis</name>
    <dbReference type="NCBI Taxonomy" id="230658"/>
    <lineage>
        <taxon>Bacteria</taxon>
        <taxon>Bacillati</taxon>
        <taxon>Actinomycetota</taxon>
        <taxon>Coriobacteriia</taxon>
        <taxon>Eggerthellales</taxon>
        <taxon>Eggerthellaceae</taxon>
        <taxon>Paraeggerthella</taxon>
    </lineage>
</organism>
<protein>
    <submittedName>
        <fullName evidence="5">AMP-dependent synthetase</fullName>
    </submittedName>
</protein>
<feature type="domain" description="AMP-dependent synthetase/ligase" evidence="3">
    <location>
        <begin position="20"/>
        <end position="356"/>
    </location>
</feature>
<dbReference type="GO" id="GO:0006631">
    <property type="term" value="P:fatty acid metabolic process"/>
    <property type="evidence" value="ECO:0007669"/>
    <property type="project" value="TreeGrafter"/>
</dbReference>
<keyword evidence="6" id="KW-1185">Reference proteome</keyword>
<evidence type="ECO:0000259" key="3">
    <source>
        <dbReference type="Pfam" id="PF00501"/>
    </source>
</evidence>